<keyword evidence="3" id="KW-0540">Nuclease</keyword>
<dbReference type="InterPro" id="IPR041373">
    <property type="entry name" value="RT_RNaseH"/>
</dbReference>
<dbReference type="SUPFAM" id="SSF56672">
    <property type="entry name" value="DNA/RNA polymerases"/>
    <property type="match status" value="1"/>
</dbReference>
<accession>A0A2U1KDX9</accession>
<dbReference type="STRING" id="35608.A0A2U1KDX9"/>
<dbReference type="AlphaFoldDB" id="A0A2U1KDX9"/>
<evidence type="ECO:0000259" key="7">
    <source>
        <dbReference type="Pfam" id="PF02160"/>
    </source>
</evidence>
<dbReference type="GO" id="GO:0003964">
    <property type="term" value="F:RNA-directed DNA polymerase activity"/>
    <property type="evidence" value="ECO:0007669"/>
    <property type="project" value="UniProtKB-KW"/>
</dbReference>
<evidence type="ECO:0000256" key="3">
    <source>
        <dbReference type="ARBA" id="ARBA00022722"/>
    </source>
</evidence>
<keyword evidence="1" id="KW-0808">Transferase</keyword>
<dbReference type="PRINTS" id="PR00731">
    <property type="entry name" value="CAULIMOPTASE"/>
</dbReference>
<evidence type="ECO:0000259" key="8">
    <source>
        <dbReference type="Pfam" id="PF17917"/>
    </source>
</evidence>
<protein>
    <submittedName>
        <fullName evidence="9">Reverse transcriptase</fullName>
    </submittedName>
</protein>
<reference evidence="9 10" key="1">
    <citation type="journal article" date="2018" name="Mol. Plant">
        <title>The genome of Artemisia annua provides insight into the evolution of Asteraceae family and artemisinin biosynthesis.</title>
        <authorList>
            <person name="Shen Q."/>
            <person name="Zhang L."/>
            <person name="Liao Z."/>
            <person name="Wang S."/>
            <person name="Yan T."/>
            <person name="Shi P."/>
            <person name="Liu M."/>
            <person name="Fu X."/>
            <person name="Pan Q."/>
            <person name="Wang Y."/>
            <person name="Lv Z."/>
            <person name="Lu X."/>
            <person name="Zhang F."/>
            <person name="Jiang W."/>
            <person name="Ma Y."/>
            <person name="Chen M."/>
            <person name="Hao X."/>
            <person name="Li L."/>
            <person name="Tang Y."/>
            <person name="Lv G."/>
            <person name="Zhou Y."/>
            <person name="Sun X."/>
            <person name="Brodelius P.E."/>
            <person name="Rose J.K.C."/>
            <person name="Tang K."/>
        </authorList>
    </citation>
    <scope>NUCLEOTIDE SEQUENCE [LARGE SCALE GENOMIC DNA]</scope>
    <source>
        <strain evidence="10">cv. Huhao1</strain>
        <tissue evidence="9">Leaf</tissue>
    </source>
</reference>
<dbReference type="PANTHER" id="PTHR37984">
    <property type="entry name" value="PROTEIN CBG26694"/>
    <property type="match status" value="1"/>
</dbReference>
<keyword evidence="4" id="KW-0255">Endonuclease</keyword>
<dbReference type="InterPro" id="IPR043502">
    <property type="entry name" value="DNA/RNA_pol_sf"/>
</dbReference>
<name>A0A2U1KDX9_ARTAN</name>
<dbReference type="InterPro" id="IPR050951">
    <property type="entry name" value="Retrovirus_Pol_polyprotein"/>
</dbReference>
<dbReference type="OrthoDB" id="10055717at2759"/>
<evidence type="ECO:0000256" key="5">
    <source>
        <dbReference type="ARBA" id="ARBA00022801"/>
    </source>
</evidence>
<organism evidence="9 10">
    <name type="scientific">Artemisia annua</name>
    <name type="common">Sweet wormwood</name>
    <dbReference type="NCBI Taxonomy" id="35608"/>
    <lineage>
        <taxon>Eukaryota</taxon>
        <taxon>Viridiplantae</taxon>
        <taxon>Streptophyta</taxon>
        <taxon>Embryophyta</taxon>
        <taxon>Tracheophyta</taxon>
        <taxon>Spermatophyta</taxon>
        <taxon>Magnoliopsida</taxon>
        <taxon>eudicotyledons</taxon>
        <taxon>Gunneridae</taxon>
        <taxon>Pentapetalae</taxon>
        <taxon>asterids</taxon>
        <taxon>campanulids</taxon>
        <taxon>Asterales</taxon>
        <taxon>Asteraceae</taxon>
        <taxon>Asteroideae</taxon>
        <taxon>Anthemideae</taxon>
        <taxon>Artemisiinae</taxon>
        <taxon>Artemisia</taxon>
    </lineage>
</organism>
<dbReference type="Proteomes" id="UP000245207">
    <property type="component" value="Unassembled WGS sequence"/>
</dbReference>
<keyword evidence="5" id="KW-0378">Hydrolase</keyword>
<dbReference type="InterPro" id="IPR000588">
    <property type="entry name" value="Pept_A3A"/>
</dbReference>
<dbReference type="GO" id="GO:0004190">
    <property type="term" value="F:aspartic-type endopeptidase activity"/>
    <property type="evidence" value="ECO:0007669"/>
    <property type="project" value="InterPro"/>
</dbReference>
<dbReference type="PANTHER" id="PTHR37984:SF15">
    <property type="entry name" value="INTEGRASE CATALYTIC DOMAIN-CONTAINING PROTEIN"/>
    <property type="match status" value="1"/>
</dbReference>
<comment type="caution">
    <text evidence="9">The sequence shown here is derived from an EMBL/GenBank/DDBJ whole genome shotgun (WGS) entry which is preliminary data.</text>
</comment>
<evidence type="ECO:0000256" key="4">
    <source>
        <dbReference type="ARBA" id="ARBA00022759"/>
    </source>
</evidence>
<feature type="domain" description="Peptidase A3A" evidence="7">
    <location>
        <begin position="10"/>
        <end position="91"/>
    </location>
</feature>
<proteinExistence type="predicted"/>
<evidence type="ECO:0000313" key="9">
    <source>
        <dbReference type="EMBL" id="PWA34960.1"/>
    </source>
</evidence>
<gene>
    <name evidence="9" type="ORF">CTI12_AA614010</name>
</gene>
<dbReference type="Pfam" id="PF17917">
    <property type="entry name" value="RT_RNaseH"/>
    <property type="match status" value="1"/>
</dbReference>
<keyword evidence="10" id="KW-1185">Reference proteome</keyword>
<evidence type="ECO:0000256" key="2">
    <source>
        <dbReference type="ARBA" id="ARBA00022695"/>
    </source>
</evidence>
<dbReference type="GO" id="GO:0004519">
    <property type="term" value="F:endonuclease activity"/>
    <property type="evidence" value="ECO:0007669"/>
    <property type="project" value="UniProtKB-KW"/>
</dbReference>
<evidence type="ECO:0000256" key="1">
    <source>
        <dbReference type="ARBA" id="ARBA00022679"/>
    </source>
</evidence>
<dbReference type="Gene3D" id="2.40.70.10">
    <property type="entry name" value="Acid Proteases"/>
    <property type="match status" value="1"/>
</dbReference>
<keyword evidence="6 9" id="KW-0695">RNA-directed DNA polymerase</keyword>
<evidence type="ECO:0000313" key="10">
    <source>
        <dbReference type="Proteomes" id="UP000245207"/>
    </source>
</evidence>
<feature type="domain" description="Reverse transcriptase RNase H-like" evidence="8">
    <location>
        <begin position="153"/>
        <end position="237"/>
    </location>
</feature>
<sequence>MSRNKKFKGNPNATFIMVTIENKKTFAYIDTGATMCFGKRKILKKWEKLEKPQRIIVADKSVHEIWYVSRMVSIYVDNVEFIAPTIYMHDSDASDDTWAGCLKAIQNGKQLLGLDIDGNPIPQTNSDIQTSELAHSSNEKSVNSEIHTSVLKTEKYKSKLCKYISGTFSQAEQKYSTHEKETLACLRTIKKWKIDLLQTRFELRTDSKYVTGFWRYKLHEDYCRGRLIRWQLQLHQFHPYIKYIKGDNNTFADTLTREWKA</sequence>
<dbReference type="InterPro" id="IPR021109">
    <property type="entry name" value="Peptidase_aspartic_dom_sf"/>
</dbReference>
<dbReference type="EMBL" id="PKPP01021026">
    <property type="protein sequence ID" value="PWA34960.1"/>
    <property type="molecule type" value="Genomic_DNA"/>
</dbReference>
<keyword evidence="2" id="KW-0548">Nucleotidyltransferase</keyword>
<dbReference type="GO" id="GO:0006508">
    <property type="term" value="P:proteolysis"/>
    <property type="evidence" value="ECO:0007669"/>
    <property type="project" value="InterPro"/>
</dbReference>
<dbReference type="Pfam" id="PF02160">
    <property type="entry name" value="Peptidase_A3"/>
    <property type="match status" value="1"/>
</dbReference>
<evidence type="ECO:0000256" key="6">
    <source>
        <dbReference type="ARBA" id="ARBA00022918"/>
    </source>
</evidence>